<dbReference type="Proteomes" id="UP000784294">
    <property type="component" value="Unassembled WGS sequence"/>
</dbReference>
<keyword evidence="5" id="KW-1185">Reference proteome</keyword>
<dbReference type="OrthoDB" id="504170at2759"/>
<gene>
    <name evidence="4" type="ORF">PXEA_LOCUS16425</name>
</gene>
<dbReference type="Pfam" id="PF00041">
    <property type="entry name" value="fn3"/>
    <property type="match status" value="1"/>
</dbReference>
<evidence type="ECO:0000313" key="5">
    <source>
        <dbReference type="Proteomes" id="UP000784294"/>
    </source>
</evidence>
<dbReference type="PROSITE" id="PS50853">
    <property type="entry name" value="FN3"/>
    <property type="match status" value="1"/>
</dbReference>
<dbReference type="GO" id="GO:0045214">
    <property type="term" value="P:sarcomere organization"/>
    <property type="evidence" value="ECO:0007669"/>
    <property type="project" value="TreeGrafter"/>
</dbReference>
<dbReference type="InterPro" id="IPR003961">
    <property type="entry name" value="FN3_dom"/>
</dbReference>
<dbReference type="PANTHER" id="PTHR13817:SF151">
    <property type="entry name" value="TITIN"/>
    <property type="match status" value="1"/>
</dbReference>
<dbReference type="CDD" id="cd00063">
    <property type="entry name" value="FN3"/>
    <property type="match status" value="1"/>
</dbReference>
<protein>
    <recommendedName>
        <fullName evidence="3">Fibronectin type-III domain-containing protein</fullName>
    </recommendedName>
</protein>
<dbReference type="SUPFAM" id="SSF49265">
    <property type="entry name" value="Fibronectin type III"/>
    <property type="match status" value="1"/>
</dbReference>
<evidence type="ECO:0000259" key="3">
    <source>
        <dbReference type="PROSITE" id="PS50853"/>
    </source>
</evidence>
<organism evidence="4 5">
    <name type="scientific">Protopolystoma xenopodis</name>
    <dbReference type="NCBI Taxonomy" id="117903"/>
    <lineage>
        <taxon>Eukaryota</taxon>
        <taxon>Metazoa</taxon>
        <taxon>Spiralia</taxon>
        <taxon>Lophotrochozoa</taxon>
        <taxon>Platyhelminthes</taxon>
        <taxon>Monogenea</taxon>
        <taxon>Polyopisthocotylea</taxon>
        <taxon>Polystomatidea</taxon>
        <taxon>Polystomatidae</taxon>
        <taxon>Protopolystoma</taxon>
    </lineage>
</organism>
<reference evidence="4" key="1">
    <citation type="submission" date="2018-11" db="EMBL/GenBank/DDBJ databases">
        <authorList>
            <consortium name="Pathogen Informatics"/>
        </authorList>
    </citation>
    <scope>NUCLEOTIDE SEQUENCE</scope>
</reference>
<sequence>MAENTLGIGEPLMTTSAIKPKHPFDPPSGMKKPEVEDTTDDSVTLSWDPPSKGPVTGYIVEKKKKGEKGWTK</sequence>
<dbReference type="InterPro" id="IPR050964">
    <property type="entry name" value="Striated_Muscle_Regulatory"/>
</dbReference>
<evidence type="ECO:0000256" key="1">
    <source>
        <dbReference type="ARBA" id="ARBA00022737"/>
    </source>
</evidence>
<evidence type="ECO:0000313" key="4">
    <source>
        <dbReference type="EMBL" id="VEL22985.1"/>
    </source>
</evidence>
<keyword evidence="1" id="KW-0677">Repeat</keyword>
<dbReference type="AlphaFoldDB" id="A0A3S5A8W9"/>
<dbReference type="PANTHER" id="PTHR13817">
    <property type="entry name" value="TITIN"/>
    <property type="match status" value="1"/>
</dbReference>
<comment type="caution">
    <text evidence="4">The sequence shown here is derived from an EMBL/GenBank/DDBJ whole genome shotgun (WGS) entry which is preliminary data.</text>
</comment>
<dbReference type="InterPro" id="IPR013783">
    <property type="entry name" value="Ig-like_fold"/>
</dbReference>
<accession>A0A3S5A8W9</accession>
<proteinExistence type="predicted"/>
<feature type="domain" description="Fibronectin type-III" evidence="3">
    <location>
        <begin position="26"/>
        <end position="72"/>
    </location>
</feature>
<feature type="region of interest" description="Disordered" evidence="2">
    <location>
        <begin position="1"/>
        <end position="72"/>
    </location>
</feature>
<dbReference type="Gene3D" id="2.60.40.10">
    <property type="entry name" value="Immunoglobulins"/>
    <property type="match status" value="1"/>
</dbReference>
<dbReference type="EMBL" id="CAAALY010059432">
    <property type="protein sequence ID" value="VEL22985.1"/>
    <property type="molecule type" value="Genomic_DNA"/>
</dbReference>
<dbReference type="GO" id="GO:0031430">
    <property type="term" value="C:M band"/>
    <property type="evidence" value="ECO:0007669"/>
    <property type="project" value="TreeGrafter"/>
</dbReference>
<name>A0A3S5A8W9_9PLAT</name>
<evidence type="ECO:0000256" key="2">
    <source>
        <dbReference type="SAM" id="MobiDB-lite"/>
    </source>
</evidence>
<dbReference type="InterPro" id="IPR036116">
    <property type="entry name" value="FN3_sf"/>
</dbReference>